<name>A0ABP0TEX2_9BRYO</name>
<dbReference type="Gene3D" id="3.40.50.2000">
    <property type="entry name" value="Glycogen Phosphorylase B"/>
    <property type="match status" value="1"/>
</dbReference>
<evidence type="ECO:0000256" key="1">
    <source>
        <dbReference type="SAM" id="MobiDB-lite"/>
    </source>
</evidence>
<reference evidence="2" key="1">
    <citation type="submission" date="2024-02" db="EMBL/GenBank/DDBJ databases">
        <authorList>
            <consortium name="ELIXIR-Norway"/>
            <consortium name="Elixir Norway"/>
        </authorList>
    </citation>
    <scope>NUCLEOTIDE SEQUENCE</scope>
</reference>
<protein>
    <submittedName>
        <fullName evidence="2">Uncharacterized protein</fullName>
    </submittedName>
</protein>
<dbReference type="EMBL" id="OZ019902">
    <property type="protein sequence ID" value="CAK9194863.1"/>
    <property type="molecule type" value="Genomic_DNA"/>
</dbReference>
<proteinExistence type="predicted"/>
<evidence type="ECO:0000313" key="3">
    <source>
        <dbReference type="Proteomes" id="UP001497512"/>
    </source>
</evidence>
<organism evidence="2 3">
    <name type="scientific">Sphagnum troendelagicum</name>
    <dbReference type="NCBI Taxonomy" id="128251"/>
    <lineage>
        <taxon>Eukaryota</taxon>
        <taxon>Viridiplantae</taxon>
        <taxon>Streptophyta</taxon>
        <taxon>Embryophyta</taxon>
        <taxon>Bryophyta</taxon>
        <taxon>Sphagnophytina</taxon>
        <taxon>Sphagnopsida</taxon>
        <taxon>Sphagnales</taxon>
        <taxon>Sphagnaceae</taxon>
        <taxon>Sphagnum</taxon>
    </lineage>
</organism>
<feature type="region of interest" description="Disordered" evidence="1">
    <location>
        <begin position="1"/>
        <end position="20"/>
    </location>
</feature>
<feature type="compositionally biased region" description="Polar residues" evidence="1">
    <location>
        <begin position="1"/>
        <end position="18"/>
    </location>
</feature>
<gene>
    <name evidence="2" type="ORF">CSSPTR1EN2_LOCUS2738</name>
</gene>
<accession>A0ABP0TEX2</accession>
<dbReference type="Proteomes" id="UP001497512">
    <property type="component" value="Chromosome 10"/>
</dbReference>
<sequence>MSSMTFPDNAGQGTTRSVSELREKKYSELARLCELEKKQTDSRKEKQMKMLNIVQRDGIVDIDIQGSPCAVQEVFGLESREEGGEQELGEDEDYDLQSIQPLKIVMLIIGTQGDVQPFIGIGSKLQVILTNLCAEREYLLSGTLISLSQ</sequence>
<keyword evidence="3" id="KW-1185">Reference proteome</keyword>
<evidence type="ECO:0000313" key="2">
    <source>
        <dbReference type="EMBL" id="CAK9194863.1"/>
    </source>
</evidence>